<proteinExistence type="predicted"/>
<dbReference type="EMBL" id="CP000463">
    <property type="protein sequence ID" value="ABJ07825.1"/>
    <property type="molecule type" value="Genomic_DNA"/>
</dbReference>
<name>Q07JQ9_RHOP5</name>
<evidence type="ECO:0000313" key="1">
    <source>
        <dbReference type="EMBL" id="ABJ07825.1"/>
    </source>
</evidence>
<dbReference type="KEGG" id="rpe:RPE_3899"/>
<organism evidence="1">
    <name type="scientific">Rhodopseudomonas palustris (strain BisA53)</name>
    <dbReference type="NCBI Taxonomy" id="316055"/>
    <lineage>
        <taxon>Bacteria</taxon>
        <taxon>Pseudomonadati</taxon>
        <taxon>Pseudomonadota</taxon>
        <taxon>Alphaproteobacteria</taxon>
        <taxon>Hyphomicrobiales</taxon>
        <taxon>Nitrobacteraceae</taxon>
        <taxon>Rhodopseudomonas</taxon>
    </lineage>
</organism>
<dbReference type="HOGENOM" id="CLU_2587429_0_0_5"/>
<reference evidence="1" key="1">
    <citation type="submission" date="2006-09" db="EMBL/GenBank/DDBJ databases">
        <title>Complete sequence of Rhodopseudomonas palustris BisA53.</title>
        <authorList>
            <consortium name="US DOE Joint Genome Institute"/>
            <person name="Copeland A."/>
            <person name="Lucas S."/>
            <person name="Lapidus A."/>
            <person name="Barry K."/>
            <person name="Detter J.C."/>
            <person name="Glavina del Rio T."/>
            <person name="Hammon N."/>
            <person name="Israni S."/>
            <person name="Dalin E."/>
            <person name="Tice H."/>
            <person name="Pitluck S."/>
            <person name="Chain P."/>
            <person name="Malfatti S."/>
            <person name="Shin M."/>
            <person name="Vergez L."/>
            <person name="Schmutz J."/>
            <person name="Larimer F."/>
            <person name="Land M."/>
            <person name="Hauser L."/>
            <person name="Pelletier D.A."/>
            <person name="Kyrpides N."/>
            <person name="Kim E."/>
            <person name="Harwood C.S."/>
            <person name="Oda Y."/>
            <person name="Richardson P."/>
        </authorList>
    </citation>
    <scope>NUCLEOTIDE SEQUENCE [LARGE SCALE GENOMIC DNA]</scope>
    <source>
        <strain evidence="1">BisA53</strain>
    </source>
</reference>
<accession>Q07JQ9</accession>
<protein>
    <submittedName>
        <fullName evidence="1">Uncharacterized protein</fullName>
    </submittedName>
</protein>
<sequence length="80" mass="8818">MVWLGDGTSGIDAPEAEKSISEIPRDRLSVRHHPAARKTLIFKLPMRLGAHEQRAAFRRPVATSLGTINQTARLNSSRTA</sequence>
<gene>
    <name evidence="1" type="ordered locus">RPE_3899</name>
</gene>
<dbReference type="AlphaFoldDB" id="Q07JQ9"/>